<dbReference type="PANTHER" id="PTHR19278:SF9">
    <property type="entry name" value="URIDINE 5'-MONOPHOSPHATE SYNTHASE"/>
    <property type="match status" value="1"/>
</dbReference>
<evidence type="ECO:0000256" key="3">
    <source>
        <dbReference type="ARBA" id="ARBA00022676"/>
    </source>
</evidence>
<evidence type="ECO:0000256" key="6">
    <source>
        <dbReference type="ARBA" id="ARBA00022975"/>
    </source>
</evidence>
<proteinExistence type="inferred from homology"/>
<dbReference type="PANTHER" id="PTHR19278">
    <property type="entry name" value="OROTATE PHOSPHORIBOSYLTRANSFERASE"/>
    <property type="match status" value="1"/>
</dbReference>
<keyword evidence="5" id="KW-0460">Magnesium</keyword>
<evidence type="ECO:0000256" key="5">
    <source>
        <dbReference type="ARBA" id="ARBA00022842"/>
    </source>
</evidence>
<dbReference type="GO" id="GO:0044205">
    <property type="term" value="P:'de novo' UMP biosynthetic process"/>
    <property type="evidence" value="ECO:0007669"/>
    <property type="project" value="UniProtKB-UniPathway"/>
</dbReference>
<dbReference type="Gene3D" id="3.40.50.2020">
    <property type="match status" value="1"/>
</dbReference>
<dbReference type="AlphaFoldDB" id="E6Q3H2"/>
<dbReference type="Pfam" id="PF00156">
    <property type="entry name" value="Pribosyltran"/>
    <property type="match status" value="1"/>
</dbReference>
<dbReference type="InterPro" id="IPR006273">
    <property type="entry name" value="Orotate_PRibTrfase_bac"/>
</dbReference>
<feature type="domain" description="Phosphoribosyltransferase" evidence="7">
    <location>
        <begin position="39"/>
        <end position="147"/>
    </location>
</feature>
<protein>
    <recommendedName>
        <fullName evidence="2">orotate phosphoribosyltransferase</fullName>
        <ecNumber evidence="2">2.4.2.10</ecNumber>
    </recommendedName>
</protein>
<evidence type="ECO:0000256" key="1">
    <source>
        <dbReference type="ARBA" id="ARBA00004889"/>
    </source>
</evidence>
<accession>E6Q3H2</accession>
<evidence type="ECO:0000256" key="4">
    <source>
        <dbReference type="ARBA" id="ARBA00022679"/>
    </source>
</evidence>
<keyword evidence="6" id="KW-0665">Pyrimidine biosynthesis</keyword>
<dbReference type="NCBIfam" id="TIGR01367">
    <property type="entry name" value="pyrE_Therm"/>
    <property type="match status" value="1"/>
</dbReference>
<comment type="caution">
    <text evidence="8">The sequence shown here is derived from an EMBL/GenBank/DDBJ whole genome shotgun (WGS) entry which is preliminary data.</text>
</comment>
<dbReference type="CDD" id="cd06223">
    <property type="entry name" value="PRTases_typeI"/>
    <property type="match status" value="1"/>
</dbReference>
<dbReference type="InterPro" id="IPR023031">
    <property type="entry name" value="OPRT"/>
</dbReference>
<keyword evidence="3 8" id="KW-0328">Glycosyltransferase</keyword>
<dbReference type="SUPFAM" id="SSF53271">
    <property type="entry name" value="PRTase-like"/>
    <property type="match status" value="1"/>
</dbReference>
<dbReference type="GO" id="GO:0019856">
    <property type="term" value="P:pyrimidine nucleobase biosynthetic process"/>
    <property type="evidence" value="ECO:0007669"/>
    <property type="project" value="InterPro"/>
</dbReference>
<name>E6Q3H2_9ZZZZ</name>
<evidence type="ECO:0000256" key="2">
    <source>
        <dbReference type="ARBA" id="ARBA00011971"/>
    </source>
</evidence>
<reference evidence="8" key="1">
    <citation type="submission" date="2009-10" db="EMBL/GenBank/DDBJ databases">
        <title>Diversity of trophic interactions inside an arsenic-rich microbial ecosystem.</title>
        <authorList>
            <person name="Bertin P.N."/>
            <person name="Heinrich-Salmeron A."/>
            <person name="Pelletier E."/>
            <person name="Goulhen-Chollet F."/>
            <person name="Arsene-Ploetze F."/>
            <person name="Gallien S."/>
            <person name="Calteau A."/>
            <person name="Vallenet D."/>
            <person name="Casiot C."/>
            <person name="Chane-Woon-Ming B."/>
            <person name="Giloteaux L."/>
            <person name="Barakat M."/>
            <person name="Bonnefoy V."/>
            <person name="Bruneel O."/>
            <person name="Chandler M."/>
            <person name="Cleiss J."/>
            <person name="Duran R."/>
            <person name="Elbaz-Poulichet F."/>
            <person name="Fonknechten N."/>
            <person name="Lauga B."/>
            <person name="Mornico D."/>
            <person name="Ortet P."/>
            <person name="Schaeffer C."/>
            <person name="Siguier P."/>
            <person name="Alexander Thil Smith A."/>
            <person name="Van Dorsselaer A."/>
            <person name="Weissenbach J."/>
            <person name="Medigue C."/>
            <person name="Le Paslier D."/>
        </authorList>
    </citation>
    <scope>NUCLEOTIDE SEQUENCE</scope>
</reference>
<dbReference type="HAMAP" id="MF_01208">
    <property type="entry name" value="PyrE"/>
    <property type="match status" value="1"/>
</dbReference>
<comment type="pathway">
    <text evidence="1">Pyrimidine metabolism; UMP biosynthesis via de novo pathway; UMP from orotate: step 1/2.</text>
</comment>
<dbReference type="InterPro" id="IPR029057">
    <property type="entry name" value="PRTase-like"/>
</dbReference>
<dbReference type="GO" id="GO:0004588">
    <property type="term" value="F:orotate phosphoribosyltransferase activity"/>
    <property type="evidence" value="ECO:0007669"/>
    <property type="project" value="UniProtKB-EC"/>
</dbReference>
<dbReference type="EMBL" id="CABO01000023">
    <property type="protein sequence ID" value="CBI01733.1"/>
    <property type="molecule type" value="Genomic_DNA"/>
</dbReference>
<dbReference type="UniPathway" id="UPA00070">
    <property type="reaction ID" value="UER00119"/>
</dbReference>
<dbReference type="EC" id="2.4.2.10" evidence="2"/>
<dbReference type="InterPro" id="IPR000836">
    <property type="entry name" value="PRTase_dom"/>
</dbReference>
<evidence type="ECO:0000259" key="7">
    <source>
        <dbReference type="Pfam" id="PF00156"/>
    </source>
</evidence>
<keyword evidence="4 8" id="KW-0808">Transferase</keyword>
<sequence>MMDGARLREALVERGAVLEGHFRLSSGRHSDRFVQKFRILEEPKLVAPVAQAIAARFAGERPTIVVSAAVGGIVLGYEVARALGLRAIFAEKEAGVPVLRRGFALGPEDRALVVEDVVTTGGSVREVLELVRAHGATCVGVGAIVARSLPDFGVRFEALLEMPIESFEADACPLCARGAPIIDPGSRRA</sequence>
<evidence type="ECO:0000313" key="8">
    <source>
        <dbReference type="EMBL" id="CBI01733.1"/>
    </source>
</evidence>
<gene>
    <name evidence="8" type="primary">pyrE</name>
    <name evidence="8" type="ORF">CARN4_2048</name>
</gene>
<organism evidence="8">
    <name type="scientific">mine drainage metagenome</name>
    <dbReference type="NCBI Taxonomy" id="410659"/>
    <lineage>
        <taxon>unclassified sequences</taxon>
        <taxon>metagenomes</taxon>
        <taxon>ecological metagenomes</taxon>
    </lineage>
</organism>